<feature type="signal peptide" evidence="1">
    <location>
        <begin position="1"/>
        <end position="20"/>
    </location>
</feature>
<evidence type="ECO:0000256" key="1">
    <source>
        <dbReference type="SAM" id="SignalP"/>
    </source>
</evidence>
<name>A0ABR7YEQ4_9SPHI</name>
<sequence>MKNLILSAAVLLGVTFSANAQNSSPAPVKVKVNVNLNSFQSIEIGSGATPSGEYGDIVNLTYADANDYRNGISKNVPNQLKVSSIGSGYKVKAKLSQAVLNRTSAEGAQNIQANEILEIQVGKNLAGATSGKIVTLSGVEFTDLSASNTGSASVLDEQLDVKYFGKPIPQNKLQTYFNNVGNKSLSYTVDVLYEILPL</sequence>
<keyword evidence="3" id="KW-1185">Reference proteome</keyword>
<organism evidence="2 3">
    <name type="scientific">Sphingobacterium litopenaei</name>
    <dbReference type="NCBI Taxonomy" id="2763500"/>
    <lineage>
        <taxon>Bacteria</taxon>
        <taxon>Pseudomonadati</taxon>
        <taxon>Bacteroidota</taxon>
        <taxon>Sphingobacteriia</taxon>
        <taxon>Sphingobacteriales</taxon>
        <taxon>Sphingobacteriaceae</taxon>
        <taxon>Sphingobacterium</taxon>
    </lineage>
</organism>
<evidence type="ECO:0000313" key="2">
    <source>
        <dbReference type="EMBL" id="MBD1429751.1"/>
    </source>
</evidence>
<proteinExistence type="predicted"/>
<feature type="chain" id="PRO_5046462140" evidence="1">
    <location>
        <begin position="21"/>
        <end position="198"/>
    </location>
</feature>
<dbReference type="Proteomes" id="UP000651271">
    <property type="component" value="Unassembled WGS sequence"/>
</dbReference>
<reference evidence="2 3" key="1">
    <citation type="submission" date="2020-08" db="EMBL/GenBank/DDBJ databases">
        <title>Sphingobacterium sp. DN04309 isolated from aquaculture water.</title>
        <authorList>
            <person name="Zhang M."/>
        </authorList>
    </citation>
    <scope>NUCLEOTIDE SEQUENCE [LARGE SCALE GENOMIC DNA]</scope>
    <source>
        <strain evidence="2 3">DN04309</strain>
    </source>
</reference>
<comment type="caution">
    <text evidence="2">The sequence shown here is derived from an EMBL/GenBank/DDBJ whole genome shotgun (WGS) entry which is preliminary data.</text>
</comment>
<gene>
    <name evidence="2" type="ORF">H8B04_09225</name>
</gene>
<dbReference type="RefSeq" id="WP_190302159.1">
    <property type="nucleotide sequence ID" value="NZ_JACOIJ010000015.1"/>
</dbReference>
<accession>A0ABR7YEQ4</accession>
<keyword evidence="1" id="KW-0732">Signal</keyword>
<dbReference type="EMBL" id="JACOIJ010000015">
    <property type="protein sequence ID" value="MBD1429751.1"/>
    <property type="molecule type" value="Genomic_DNA"/>
</dbReference>
<evidence type="ECO:0000313" key="3">
    <source>
        <dbReference type="Proteomes" id="UP000651271"/>
    </source>
</evidence>
<protein>
    <submittedName>
        <fullName evidence="2">Uncharacterized protein</fullName>
    </submittedName>
</protein>